<comment type="caution">
    <text evidence="1">The sequence shown here is derived from an EMBL/GenBank/DDBJ whole genome shotgun (WGS) entry which is preliminary data.</text>
</comment>
<proteinExistence type="predicted"/>
<dbReference type="AlphaFoldDB" id="X1HC26"/>
<organism evidence="1">
    <name type="scientific">marine sediment metagenome</name>
    <dbReference type="NCBI Taxonomy" id="412755"/>
    <lineage>
        <taxon>unclassified sequences</taxon>
        <taxon>metagenomes</taxon>
        <taxon>ecological metagenomes</taxon>
    </lineage>
</organism>
<name>X1HC26_9ZZZZ</name>
<accession>X1HC26</accession>
<dbReference type="EMBL" id="BARU01024899">
    <property type="protein sequence ID" value="GAH54605.1"/>
    <property type="molecule type" value="Genomic_DNA"/>
</dbReference>
<sequence>QEKPLQGRGLFYYLKKFLYHLRYSGLRKAIQFTKNIFTGR</sequence>
<evidence type="ECO:0000313" key="1">
    <source>
        <dbReference type="EMBL" id="GAH54605.1"/>
    </source>
</evidence>
<gene>
    <name evidence="1" type="ORF">S03H2_40188</name>
</gene>
<reference evidence="1" key="1">
    <citation type="journal article" date="2014" name="Front. Microbiol.">
        <title>High frequency of phylogenetically diverse reductive dehalogenase-homologous genes in deep subseafloor sedimentary metagenomes.</title>
        <authorList>
            <person name="Kawai M."/>
            <person name="Futagami T."/>
            <person name="Toyoda A."/>
            <person name="Takaki Y."/>
            <person name="Nishi S."/>
            <person name="Hori S."/>
            <person name="Arai W."/>
            <person name="Tsubouchi T."/>
            <person name="Morono Y."/>
            <person name="Uchiyama I."/>
            <person name="Ito T."/>
            <person name="Fujiyama A."/>
            <person name="Inagaki F."/>
            <person name="Takami H."/>
        </authorList>
    </citation>
    <scope>NUCLEOTIDE SEQUENCE</scope>
    <source>
        <strain evidence="1">Expedition CK06-06</strain>
    </source>
</reference>
<protein>
    <submittedName>
        <fullName evidence="1">Uncharacterized protein</fullName>
    </submittedName>
</protein>
<feature type="non-terminal residue" evidence="1">
    <location>
        <position position="1"/>
    </location>
</feature>